<sequence>MSAAGAVDSPDATYEALESYNWDDDVEFQSGLSAILGSGSSPEQAAELTLRARCFYYTRKFNVHVDFDGYKAYRSANSLHPVVTNGAHAPAAASSAESAGGILPTASGTTNGTPAPYPTSFAHIVELVSSGQPVPGIKQIPNTVLTGQGTNPARAKRRKPWEQDDPPAAAQGEQEAAP</sequence>
<feature type="compositionally biased region" description="Low complexity" evidence="1">
    <location>
        <begin position="166"/>
        <end position="178"/>
    </location>
</feature>
<dbReference type="Pfam" id="PF17733">
    <property type="entry name" value="KPWE_dom"/>
    <property type="match status" value="1"/>
</dbReference>
<keyword evidence="5" id="KW-1185">Reference proteome</keyword>
<dbReference type="Proteomes" id="UP000799778">
    <property type="component" value="Unassembled WGS sequence"/>
</dbReference>
<feature type="domain" description="PEX14-like helix-turn-helix" evidence="3">
    <location>
        <begin position="12"/>
        <end position="77"/>
    </location>
</feature>
<dbReference type="EMBL" id="ML978069">
    <property type="protein sequence ID" value="KAF2016689.1"/>
    <property type="molecule type" value="Genomic_DNA"/>
</dbReference>
<feature type="region of interest" description="Disordered" evidence="1">
    <location>
        <begin position="138"/>
        <end position="178"/>
    </location>
</feature>
<dbReference type="GeneID" id="54288479"/>
<protein>
    <submittedName>
        <fullName evidence="4">Uncharacterized protein</fullName>
    </submittedName>
</protein>
<evidence type="ECO:0000313" key="5">
    <source>
        <dbReference type="Proteomes" id="UP000799778"/>
    </source>
</evidence>
<dbReference type="PANTHER" id="PTHR36855:SF1">
    <property type="entry name" value="PEROXISOME MEMBRANE ANCHOR PROTEIN PEX14P N-TERMINAL DOMAIN-CONTAINING PROTEIN"/>
    <property type="match status" value="1"/>
</dbReference>
<evidence type="ECO:0000313" key="4">
    <source>
        <dbReference type="EMBL" id="KAF2016689.1"/>
    </source>
</evidence>
<dbReference type="InterPro" id="IPR040554">
    <property type="entry name" value="KPWE_PEX14_dom"/>
</dbReference>
<organism evidence="4 5">
    <name type="scientific">Aaosphaeria arxii CBS 175.79</name>
    <dbReference type="NCBI Taxonomy" id="1450172"/>
    <lineage>
        <taxon>Eukaryota</taxon>
        <taxon>Fungi</taxon>
        <taxon>Dikarya</taxon>
        <taxon>Ascomycota</taxon>
        <taxon>Pezizomycotina</taxon>
        <taxon>Dothideomycetes</taxon>
        <taxon>Pleosporomycetidae</taxon>
        <taxon>Pleosporales</taxon>
        <taxon>Pleosporales incertae sedis</taxon>
        <taxon>Aaosphaeria</taxon>
    </lineage>
</organism>
<evidence type="ECO:0000256" key="1">
    <source>
        <dbReference type="SAM" id="MobiDB-lite"/>
    </source>
</evidence>
<dbReference type="InterPro" id="IPR058841">
    <property type="entry name" value="HTH_76"/>
</dbReference>
<evidence type="ECO:0000259" key="2">
    <source>
        <dbReference type="Pfam" id="PF17733"/>
    </source>
</evidence>
<accession>A0A6A5XUT0</accession>
<dbReference type="PANTHER" id="PTHR36855">
    <property type="entry name" value="CHROMOSOME 10, WHOLE GENOME SHOTGUN SEQUENCE"/>
    <property type="match status" value="1"/>
</dbReference>
<gene>
    <name evidence="4" type="ORF">BU24DRAFT_451167</name>
</gene>
<evidence type="ECO:0000259" key="3">
    <source>
        <dbReference type="Pfam" id="PF25871"/>
    </source>
</evidence>
<dbReference type="AlphaFoldDB" id="A0A6A5XUT0"/>
<dbReference type="OrthoDB" id="9936937at2759"/>
<dbReference type="RefSeq" id="XP_033385028.1">
    <property type="nucleotide sequence ID" value="XM_033531082.1"/>
</dbReference>
<feature type="domain" description="Peroxisomal membrane protein PEX14-like KPWE" evidence="2">
    <location>
        <begin position="116"/>
        <end position="163"/>
    </location>
</feature>
<dbReference type="Pfam" id="PF25871">
    <property type="entry name" value="HTH_76"/>
    <property type="match status" value="1"/>
</dbReference>
<reference evidence="4" key="1">
    <citation type="journal article" date="2020" name="Stud. Mycol.">
        <title>101 Dothideomycetes genomes: a test case for predicting lifestyles and emergence of pathogens.</title>
        <authorList>
            <person name="Haridas S."/>
            <person name="Albert R."/>
            <person name="Binder M."/>
            <person name="Bloem J."/>
            <person name="Labutti K."/>
            <person name="Salamov A."/>
            <person name="Andreopoulos B."/>
            <person name="Baker S."/>
            <person name="Barry K."/>
            <person name="Bills G."/>
            <person name="Bluhm B."/>
            <person name="Cannon C."/>
            <person name="Castanera R."/>
            <person name="Culley D."/>
            <person name="Daum C."/>
            <person name="Ezra D."/>
            <person name="Gonzalez J."/>
            <person name="Henrissat B."/>
            <person name="Kuo A."/>
            <person name="Liang C."/>
            <person name="Lipzen A."/>
            <person name="Lutzoni F."/>
            <person name="Magnuson J."/>
            <person name="Mondo S."/>
            <person name="Nolan M."/>
            <person name="Ohm R."/>
            <person name="Pangilinan J."/>
            <person name="Park H.-J."/>
            <person name="Ramirez L."/>
            <person name="Alfaro M."/>
            <person name="Sun H."/>
            <person name="Tritt A."/>
            <person name="Yoshinaga Y."/>
            <person name="Zwiers L.-H."/>
            <person name="Turgeon B."/>
            <person name="Goodwin S."/>
            <person name="Spatafora J."/>
            <person name="Crous P."/>
            <person name="Grigoriev I."/>
        </authorList>
    </citation>
    <scope>NUCLEOTIDE SEQUENCE</scope>
    <source>
        <strain evidence="4">CBS 175.79</strain>
    </source>
</reference>
<proteinExistence type="predicted"/>
<name>A0A6A5XUT0_9PLEO</name>
<feature type="compositionally biased region" description="Polar residues" evidence="1">
    <location>
        <begin position="140"/>
        <end position="151"/>
    </location>
</feature>